<evidence type="ECO:0000256" key="1">
    <source>
        <dbReference type="SAM" id="MobiDB-lite"/>
    </source>
</evidence>
<evidence type="ECO:0008006" key="5">
    <source>
        <dbReference type="Google" id="ProtNLM"/>
    </source>
</evidence>
<evidence type="ECO:0000313" key="4">
    <source>
        <dbReference type="Proteomes" id="UP001379533"/>
    </source>
</evidence>
<protein>
    <recommendedName>
        <fullName evidence="5">Alpha/beta-hydrolase</fullName>
    </recommendedName>
</protein>
<accession>A0ABZ2KNF7</accession>
<keyword evidence="2" id="KW-0732">Signal</keyword>
<evidence type="ECO:0000256" key="2">
    <source>
        <dbReference type="SAM" id="SignalP"/>
    </source>
</evidence>
<feature type="signal peptide" evidence="2">
    <location>
        <begin position="1"/>
        <end position="21"/>
    </location>
</feature>
<dbReference type="RefSeq" id="WP_394850228.1">
    <property type="nucleotide sequence ID" value="NZ_CP089982.1"/>
</dbReference>
<name>A0ABZ2KNF7_9BACT</name>
<evidence type="ECO:0000313" key="3">
    <source>
        <dbReference type="EMBL" id="WXA99589.1"/>
    </source>
</evidence>
<dbReference type="SUPFAM" id="SSF53474">
    <property type="entry name" value="alpha/beta-Hydrolases"/>
    <property type="match status" value="1"/>
</dbReference>
<proteinExistence type="predicted"/>
<dbReference type="EMBL" id="CP089982">
    <property type="protein sequence ID" value="WXA99589.1"/>
    <property type="molecule type" value="Genomic_DNA"/>
</dbReference>
<sequence>MRPIWLGLALATCAFAVPASAKNASKSTQTKSAKHASSRPNSSSSDDAEGPKDWCAPEVTELEEHVCYFDGDDPAKSEGHHTLVIYLHGSLATTPGFAWLQQRSMANYAKRHGFTVLLPTSPKNAAGNGYLWPTSIPAQREHEAKVLADIQRERKELAKRVGHDFDETFVVGFSSGAYYGSGVAVRGALTDIDGYVILAGGASPGQHLAATKNRAPIFVGVSASDRQTADDSRRYAHALAAMGWPHRVEERPAGHTVDPTFLSQALSWLRTKTRNTAHRTGG</sequence>
<organism evidence="3 4">
    <name type="scientific">Pendulispora brunnea</name>
    <dbReference type="NCBI Taxonomy" id="2905690"/>
    <lineage>
        <taxon>Bacteria</taxon>
        <taxon>Pseudomonadati</taxon>
        <taxon>Myxococcota</taxon>
        <taxon>Myxococcia</taxon>
        <taxon>Myxococcales</taxon>
        <taxon>Sorangiineae</taxon>
        <taxon>Pendulisporaceae</taxon>
        <taxon>Pendulispora</taxon>
    </lineage>
</organism>
<feature type="region of interest" description="Disordered" evidence="1">
    <location>
        <begin position="24"/>
        <end position="53"/>
    </location>
</feature>
<feature type="chain" id="PRO_5045349069" description="Alpha/beta-hydrolase" evidence="2">
    <location>
        <begin position="22"/>
        <end position="282"/>
    </location>
</feature>
<gene>
    <name evidence="3" type="ORF">LZC95_22575</name>
</gene>
<dbReference type="InterPro" id="IPR029058">
    <property type="entry name" value="AB_hydrolase_fold"/>
</dbReference>
<keyword evidence="4" id="KW-1185">Reference proteome</keyword>
<reference evidence="3 4" key="1">
    <citation type="submission" date="2021-12" db="EMBL/GenBank/DDBJ databases">
        <title>Discovery of the Pendulisporaceae a myxobacterial family with distinct sporulation behavior and unique specialized metabolism.</title>
        <authorList>
            <person name="Garcia R."/>
            <person name="Popoff A."/>
            <person name="Bader C.D."/>
            <person name="Loehr J."/>
            <person name="Walesch S."/>
            <person name="Walt C."/>
            <person name="Boldt J."/>
            <person name="Bunk B."/>
            <person name="Haeckl F.J.F.P.J."/>
            <person name="Gunesch A.P."/>
            <person name="Birkelbach J."/>
            <person name="Nuebel U."/>
            <person name="Pietschmann T."/>
            <person name="Bach T."/>
            <person name="Mueller R."/>
        </authorList>
    </citation>
    <scope>NUCLEOTIDE SEQUENCE [LARGE SCALE GENOMIC DNA]</scope>
    <source>
        <strain evidence="3 4">MSr12523</strain>
    </source>
</reference>
<dbReference type="Proteomes" id="UP001379533">
    <property type="component" value="Chromosome"/>
</dbReference>
<dbReference type="Gene3D" id="3.40.50.1820">
    <property type="entry name" value="alpha/beta hydrolase"/>
    <property type="match status" value="1"/>
</dbReference>